<dbReference type="GeneID" id="15614158"/>
<name>A0A916KPA8_9POXV</name>
<dbReference type="KEGG" id="vg:15614158"/>
<protein>
    <submittedName>
        <fullName evidence="1">Uncharacterized protein</fullName>
    </submittedName>
</protein>
<sequence>MASYIYKFFENFIYNNLLQPSKKYIFKTIYGDIYFTENDNKLEIISHEHNILKNIHTITCKVNKCDTKLKIHIENIIDEIIIFVYDNGDQIIFKDFNSVTSKFRPSLSIIKNKSNIRNIILYISIPKKNSDHLNDVESIDLSKKIKIILKLTY</sequence>
<dbReference type="EMBL" id="HF679131">
    <property type="protein sequence ID" value="CCU55550.1"/>
    <property type="molecule type" value="Genomic_DNA"/>
</dbReference>
<dbReference type="RefSeq" id="YP_008004052.1">
    <property type="nucleotide sequence ID" value="NC_021247.1"/>
</dbReference>
<evidence type="ECO:0000313" key="1">
    <source>
        <dbReference type="EMBL" id="CCU55550.1"/>
    </source>
</evidence>
<organism evidence="1 2">
    <name type="scientific">Adoxophyes honmai entomopoxvirus 'L'</name>
    <dbReference type="NCBI Taxonomy" id="1293540"/>
    <lineage>
        <taxon>Viruses</taxon>
        <taxon>Varidnaviria</taxon>
        <taxon>Bamfordvirae</taxon>
        <taxon>Nucleocytoviricota</taxon>
        <taxon>Pokkesviricetes</taxon>
        <taxon>Chitovirales</taxon>
        <taxon>Poxviridae</taxon>
        <taxon>Entomopoxvirinae</taxon>
        <taxon>Betaentomopoxvirus</taxon>
        <taxon>Betaentomopoxvirus ahonmai</taxon>
    </lineage>
</organism>
<keyword evidence="2" id="KW-1185">Reference proteome</keyword>
<dbReference type="Proteomes" id="UP000792575">
    <property type="component" value="Genome"/>
</dbReference>
<accession>A0A916KPA8</accession>
<evidence type="ECO:0000313" key="2">
    <source>
        <dbReference type="Proteomes" id="UP000792575"/>
    </source>
</evidence>
<reference evidence="1" key="1">
    <citation type="journal article" date="2013" name="J. Virol.">
        <title>New Insights into the Evolution of Entomopoxvirinae from the Complete Genome Sequences of Four Entomopoxviruses Infecting Adoxophyes honmai, Choristoneura biennis, Choristoneura rosaceana, and Mythimna separata.</title>
        <authorList>
            <person name="Theze J."/>
            <person name="Takatsuka J."/>
            <person name="Li Z."/>
            <person name="Gallais J."/>
            <person name="Doucet D."/>
            <person name="Arif B."/>
            <person name="Nakai M."/>
            <person name="Herniou E.A."/>
        </authorList>
    </citation>
    <scope>NUCLEOTIDE SEQUENCE</scope>
    <source>
        <strain evidence="1">Tokyo</strain>
    </source>
</reference>
<gene>
    <name evidence="1" type="ORF">AHEV_229</name>
</gene>
<proteinExistence type="predicted"/>